<gene>
    <name evidence="1" type="ORF">E1301_Tti024349</name>
</gene>
<name>A0A5A9MWY8_9TELE</name>
<reference evidence="1 2" key="1">
    <citation type="journal article" date="2019" name="Mol. Ecol. Resour.">
        <title>Chromosome-level genome assembly of Triplophysa tibetana, a fish adapted to the harsh high-altitude environment of the Tibetan Plateau.</title>
        <authorList>
            <person name="Yang X."/>
            <person name="Liu H."/>
            <person name="Ma Z."/>
            <person name="Zou Y."/>
            <person name="Zou M."/>
            <person name="Mao Y."/>
            <person name="Li X."/>
            <person name="Wang H."/>
            <person name="Chen T."/>
            <person name="Wang W."/>
            <person name="Yang R."/>
        </authorList>
    </citation>
    <scope>NUCLEOTIDE SEQUENCE [LARGE SCALE GENOMIC DNA]</scope>
    <source>
        <strain evidence="1">TTIB1903HZAU</strain>
        <tissue evidence="1">Muscle</tissue>
    </source>
</reference>
<evidence type="ECO:0000313" key="1">
    <source>
        <dbReference type="EMBL" id="KAA0701643.1"/>
    </source>
</evidence>
<dbReference type="Proteomes" id="UP000324632">
    <property type="component" value="Chromosome 25"/>
</dbReference>
<proteinExistence type="predicted"/>
<accession>A0A5A9MWY8</accession>
<keyword evidence="2" id="KW-1185">Reference proteome</keyword>
<comment type="caution">
    <text evidence="1">The sequence shown here is derived from an EMBL/GenBank/DDBJ whole genome shotgun (WGS) entry which is preliminary data.</text>
</comment>
<protein>
    <submittedName>
        <fullName evidence="1">Uncharacterized protein</fullName>
    </submittedName>
</protein>
<dbReference type="EMBL" id="SOYY01000025">
    <property type="protein sequence ID" value="KAA0701643.1"/>
    <property type="molecule type" value="Genomic_DNA"/>
</dbReference>
<sequence length="89" mass="9770">MSAVPRFSSPVRLWLNVFRNRCDDHISARPPLMIISVMSSVVMATLIRVFGDAFSQSTSYLGVKCDAKMATIGSTLGFIFSTPLNLIDV</sequence>
<evidence type="ECO:0000313" key="2">
    <source>
        <dbReference type="Proteomes" id="UP000324632"/>
    </source>
</evidence>
<organism evidence="1 2">
    <name type="scientific">Triplophysa tibetana</name>
    <dbReference type="NCBI Taxonomy" id="1572043"/>
    <lineage>
        <taxon>Eukaryota</taxon>
        <taxon>Metazoa</taxon>
        <taxon>Chordata</taxon>
        <taxon>Craniata</taxon>
        <taxon>Vertebrata</taxon>
        <taxon>Euteleostomi</taxon>
        <taxon>Actinopterygii</taxon>
        <taxon>Neopterygii</taxon>
        <taxon>Teleostei</taxon>
        <taxon>Ostariophysi</taxon>
        <taxon>Cypriniformes</taxon>
        <taxon>Nemacheilidae</taxon>
        <taxon>Triplophysa</taxon>
    </lineage>
</organism>
<dbReference type="AlphaFoldDB" id="A0A5A9MWY8"/>